<dbReference type="EMBL" id="KT934943">
    <property type="protein sequence ID" value="ALM02612.1"/>
    <property type="molecule type" value="Genomic_DNA"/>
</dbReference>
<organism evidence="1 2">
    <name type="scientific">Klebsiella phage vB_KpnM_KB57</name>
    <dbReference type="NCBI Taxonomy" id="1719140"/>
    <lineage>
        <taxon>Viruses</taxon>
        <taxon>Duplodnaviria</taxon>
        <taxon>Heunggongvirae</taxon>
        <taxon>Uroviricota</taxon>
        <taxon>Caudoviricetes</taxon>
        <taxon>Vequintavirinae</taxon>
        <taxon>Mydovirus</taxon>
        <taxon>Mydovirus KB57</taxon>
    </lineage>
</organism>
<protein>
    <submittedName>
        <fullName evidence="1">Uncharacterized protein</fullName>
    </submittedName>
</protein>
<dbReference type="KEGG" id="vg:26523191"/>
<dbReference type="RefSeq" id="YP_009187838.1">
    <property type="nucleotide sequence ID" value="NC_028659.1"/>
</dbReference>
<dbReference type="GeneID" id="26523191"/>
<gene>
    <name evidence="1" type="ORF">KB57_225</name>
</gene>
<accession>A0A0S1S2R6</accession>
<dbReference type="InterPro" id="IPR057389">
    <property type="entry name" value="Zn-bd_phage"/>
</dbReference>
<dbReference type="Proteomes" id="UP000203990">
    <property type="component" value="Segment"/>
</dbReference>
<evidence type="ECO:0000313" key="2">
    <source>
        <dbReference type="Proteomes" id="UP000203990"/>
    </source>
</evidence>
<reference evidence="1 2" key="1">
    <citation type="submission" date="2015-10" db="EMBL/GenBank/DDBJ databases">
        <title>Complete genome sequence of Klebsiella pneumoniae bacteriophage vB_KpnM_KB57.</title>
        <authorList>
            <person name="Volozhantsev N.V."/>
            <person name="Popova A.V."/>
            <person name="Krasilnikova V.M."/>
            <person name="Bogun A.G."/>
        </authorList>
    </citation>
    <scope>NUCLEOTIDE SEQUENCE [LARGE SCALE GENOMIC DNA]</scope>
</reference>
<evidence type="ECO:0000313" key="1">
    <source>
        <dbReference type="EMBL" id="ALM02612.1"/>
    </source>
</evidence>
<dbReference type="OrthoDB" id="26079at10239"/>
<dbReference type="Pfam" id="PF23903">
    <property type="entry name" value="Phage_zn_bind_2"/>
    <property type="match status" value="1"/>
</dbReference>
<keyword evidence="2" id="KW-1185">Reference proteome</keyword>
<name>A0A0S1S2R6_9CAUD</name>
<sequence>MIITKKLNGLPWFEMEIPDKVVVCARCFSTYNLKDAPVKAPDQLRIKEPCCPNCGFKWYLS</sequence>
<proteinExistence type="predicted"/>